<dbReference type="InterPro" id="IPR057191">
    <property type="entry name" value="DUF7869"/>
</dbReference>
<feature type="compositionally biased region" description="Basic and acidic residues" evidence="1">
    <location>
        <begin position="366"/>
        <end position="377"/>
    </location>
</feature>
<dbReference type="OMA" id="TWTECES"/>
<sequence length="387" mass="44488">MHELFKRQNHSQVSYSLYYSIFTKQFNLGFGHPATDACATCVKHRLTMKDPHLTEAEKRSKTAMFILHRRRACVFYDMLGRVQPEAVTLCFDMMQNMTLPRTPIGQAYYSRQLYLYLFGALVHHGVNSTQSKNDVHLYVWMEHQNKKDSNMIASAVNDCCRVRLNGTLRQKGNLRLFSDSCFGQNKNMNMIGMLSALRKSAFPDLNIEYAFPIRGHSFLPADRIFGRIEQEIRKHDSILHPKGYFDILRKYGNVYIYGEDWHALNFKELVHSYVKQQRTFKVSEARMLSLTNDQVGFKSTYAGEYCHHAVLKRGKKWTSFKPAPLGMVSTVKKAKKEDVENLLSAIGASGDVMAFYNNALSNTTDSTKDVEDEHSSESEDDSVDHEQ</sequence>
<feature type="compositionally biased region" description="Acidic residues" evidence="1">
    <location>
        <begin position="378"/>
        <end position="387"/>
    </location>
</feature>
<accession>A0A913YZJ0</accession>
<dbReference type="RefSeq" id="XP_038044993.1">
    <property type="nucleotide sequence ID" value="XM_038189065.1"/>
</dbReference>
<dbReference type="AlphaFoldDB" id="A0A913YZJ0"/>
<evidence type="ECO:0000313" key="4">
    <source>
        <dbReference type="Proteomes" id="UP000887568"/>
    </source>
</evidence>
<reference evidence="3" key="1">
    <citation type="submission" date="2022-11" db="UniProtKB">
        <authorList>
            <consortium name="EnsemblMetazoa"/>
        </authorList>
    </citation>
    <scope>IDENTIFICATION</scope>
</reference>
<protein>
    <recommendedName>
        <fullName evidence="2">DUF7869 domain-containing protein</fullName>
    </recommendedName>
</protein>
<keyword evidence="4" id="KW-1185">Reference proteome</keyword>
<feature type="domain" description="DUF7869" evidence="2">
    <location>
        <begin position="111"/>
        <end position="242"/>
    </location>
</feature>
<feature type="region of interest" description="Disordered" evidence="1">
    <location>
        <begin position="363"/>
        <end position="387"/>
    </location>
</feature>
<organism evidence="3 4">
    <name type="scientific">Patiria miniata</name>
    <name type="common">Bat star</name>
    <name type="synonym">Asterina miniata</name>
    <dbReference type="NCBI Taxonomy" id="46514"/>
    <lineage>
        <taxon>Eukaryota</taxon>
        <taxon>Metazoa</taxon>
        <taxon>Echinodermata</taxon>
        <taxon>Eleutherozoa</taxon>
        <taxon>Asterozoa</taxon>
        <taxon>Asteroidea</taxon>
        <taxon>Valvatacea</taxon>
        <taxon>Valvatida</taxon>
        <taxon>Asterinidae</taxon>
        <taxon>Patiria</taxon>
    </lineage>
</organism>
<dbReference type="PANTHER" id="PTHR34415">
    <property type="entry name" value="INTEGRASE CATALYTIC DOMAIN-CONTAINING PROTEIN"/>
    <property type="match status" value="1"/>
</dbReference>
<dbReference type="EnsemblMetazoa" id="XM_038189065.1">
    <property type="protein sequence ID" value="XP_038044993.1"/>
    <property type="gene ID" value="LOC119719589"/>
</dbReference>
<name>A0A913YZJ0_PATMI</name>
<dbReference type="GeneID" id="119719589"/>
<dbReference type="OrthoDB" id="8705207at2759"/>
<dbReference type="Proteomes" id="UP000887568">
    <property type="component" value="Unplaced"/>
</dbReference>
<dbReference type="Pfam" id="PF25273">
    <property type="entry name" value="DUF7869"/>
    <property type="match status" value="1"/>
</dbReference>
<dbReference type="PANTHER" id="PTHR34415:SF1">
    <property type="entry name" value="INTEGRASE CATALYTIC DOMAIN-CONTAINING PROTEIN"/>
    <property type="match status" value="1"/>
</dbReference>
<evidence type="ECO:0000256" key="1">
    <source>
        <dbReference type="SAM" id="MobiDB-lite"/>
    </source>
</evidence>
<proteinExistence type="predicted"/>
<evidence type="ECO:0000313" key="3">
    <source>
        <dbReference type="EnsemblMetazoa" id="XP_038044993.1"/>
    </source>
</evidence>
<evidence type="ECO:0000259" key="2">
    <source>
        <dbReference type="Pfam" id="PF25273"/>
    </source>
</evidence>